<dbReference type="Pfam" id="PF13529">
    <property type="entry name" value="Peptidase_C39_2"/>
    <property type="match status" value="1"/>
</dbReference>
<dbReference type="PATRIC" id="fig|937777.3.peg.3314"/>
<dbReference type="GO" id="GO:0006508">
    <property type="term" value="P:proteolysis"/>
    <property type="evidence" value="ECO:0007669"/>
    <property type="project" value="InterPro"/>
</dbReference>
<dbReference type="PROSITE" id="PS51782">
    <property type="entry name" value="LYSM"/>
    <property type="match status" value="1"/>
</dbReference>
<feature type="signal peptide" evidence="2">
    <location>
        <begin position="1"/>
        <end position="18"/>
    </location>
</feature>
<dbReference type="EMBL" id="CP003382">
    <property type="protein sequence ID" value="AFZ68738.1"/>
    <property type="molecule type" value="Genomic_DNA"/>
</dbReference>
<dbReference type="Gene3D" id="3.10.350.10">
    <property type="entry name" value="LysM domain"/>
    <property type="match status" value="1"/>
</dbReference>
<dbReference type="InterPro" id="IPR018392">
    <property type="entry name" value="LysM"/>
</dbReference>
<dbReference type="InterPro" id="IPR036779">
    <property type="entry name" value="LysM_dom_sf"/>
</dbReference>
<dbReference type="Pfam" id="PF01476">
    <property type="entry name" value="LysM"/>
    <property type="match status" value="1"/>
</dbReference>
<dbReference type="InterPro" id="IPR005074">
    <property type="entry name" value="Peptidase_C39"/>
</dbReference>
<feature type="domain" description="Peptidase C39" evidence="3">
    <location>
        <begin position="177"/>
        <end position="309"/>
    </location>
</feature>
<dbReference type="GO" id="GO:0008233">
    <property type="term" value="F:peptidase activity"/>
    <property type="evidence" value="ECO:0007669"/>
    <property type="project" value="InterPro"/>
</dbReference>
<reference evidence="6" key="1">
    <citation type="submission" date="2012-03" db="EMBL/GenBank/DDBJ databases">
        <title>Complete sequence of chromosome of Deinococcus peraridilitoris DSM 19664.</title>
        <authorList>
            <person name="Lucas S."/>
            <person name="Copeland A."/>
            <person name="Lapidus A."/>
            <person name="Glavina del Rio T."/>
            <person name="Dalin E."/>
            <person name="Tice H."/>
            <person name="Bruce D."/>
            <person name="Goodwin L."/>
            <person name="Pitluck S."/>
            <person name="Peters L."/>
            <person name="Mikhailova N."/>
            <person name="Lu M."/>
            <person name="Kyrpides N."/>
            <person name="Mavromatis K."/>
            <person name="Ivanova N."/>
            <person name="Brettin T."/>
            <person name="Detter J.C."/>
            <person name="Han C."/>
            <person name="Larimer F."/>
            <person name="Land M."/>
            <person name="Hauser L."/>
            <person name="Markowitz V."/>
            <person name="Cheng J.-F."/>
            <person name="Hugenholtz P."/>
            <person name="Woyke T."/>
            <person name="Wu D."/>
            <person name="Pukall R."/>
            <person name="Steenblock K."/>
            <person name="Brambilla E."/>
            <person name="Klenk H.-P."/>
            <person name="Eisen J.A."/>
        </authorList>
    </citation>
    <scope>NUCLEOTIDE SEQUENCE [LARGE SCALE GENOMIC DNA]</scope>
    <source>
        <strain evidence="6">DSM 19664 / LMG 22246 / CIP 109416 / KR-200</strain>
    </source>
</reference>
<dbReference type="GO" id="GO:0008932">
    <property type="term" value="F:lytic endotransglycosylase activity"/>
    <property type="evidence" value="ECO:0007669"/>
    <property type="project" value="TreeGrafter"/>
</dbReference>
<dbReference type="Gene3D" id="3.90.70.10">
    <property type="entry name" value="Cysteine proteinases"/>
    <property type="match status" value="1"/>
</dbReference>
<keyword evidence="2" id="KW-0732">Signal</keyword>
<dbReference type="PANTHER" id="PTHR33734:SF22">
    <property type="entry name" value="MEMBRANE-BOUND LYTIC MUREIN TRANSGLYCOSYLASE D"/>
    <property type="match status" value="1"/>
</dbReference>
<dbReference type="CDD" id="cd00118">
    <property type="entry name" value="LysM"/>
    <property type="match status" value="1"/>
</dbReference>
<dbReference type="eggNOG" id="COG1388">
    <property type="taxonomic scope" value="Bacteria"/>
</dbReference>
<feature type="region of interest" description="Disordered" evidence="1">
    <location>
        <begin position="129"/>
        <end position="150"/>
    </location>
</feature>
<protein>
    <submittedName>
        <fullName evidence="5">LysM repeat-containing protein</fullName>
    </submittedName>
</protein>
<sequence length="327" mass="34861">MALLAAALWSGLSLAQTAAPEPSGIPDFTESILSSPLDQLPRPGETGQPLATPAVPVTGVRTSPKLAPLPTYVVRRGDTLYRIAKEFGTSVESLMALNRLESVTVDVGRQLKLPGGSPLPAARNPTTRAAVAGPSAWNAKPPAVTSSGFSSRGQPVVRAASMGAASQAYLGGLTYARQTYNNCGPAAVSSVLGYYGFRVSQEELRPVLRPKGGYMSASVIDPLMRRYGLKATVYKSGNLGAVKRLVSQGIPVIVLQWLDRPGGIPHFRVVRGFDDSTSLVWVADTMIAEAAYVSYRDFEILWNTQGRLMIPVYPPTHEAQVRSLVGL</sequence>
<evidence type="ECO:0000259" key="4">
    <source>
        <dbReference type="PROSITE" id="PS51782"/>
    </source>
</evidence>
<feature type="domain" description="LysM" evidence="4">
    <location>
        <begin position="70"/>
        <end position="113"/>
    </location>
</feature>
<keyword evidence="6" id="KW-1185">Reference proteome</keyword>
<dbReference type="InterPro" id="IPR039564">
    <property type="entry name" value="Peptidase_C39-like"/>
</dbReference>
<dbReference type="eggNOG" id="COG3271">
    <property type="taxonomic scope" value="Bacteria"/>
</dbReference>
<dbReference type="GO" id="GO:0005524">
    <property type="term" value="F:ATP binding"/>
    <property type="evidence" value="ECO:0007669"/>
    <property type="project" value="InterPro"/>
</dbReference>
<proteinExistence type="predicted"/>
<dbReference type="GO" id="GO:0016020">
    <property type="term" value="C:membrane"/>
    <property type="evidence" value="ECO:0007669"/>
    <property type="project" value="InterPro"/>
</dbReference>
<organism evidence="5 6">
    <name type="scientific">Deinococcus peraridilitoris (strain DSM 19664 / LMG 22246 / CIP 109416 / KR-200)</name>
    <dbReference type="NCBI Taxonomy" id="937777"/>
    <lineage>
        <taxon>Bacteria</taxon>
        <taxon>Thermotogati</taxon>
        <taxon>Deinococcota</taxon>
        <taxon>Deinococci</taxon>
        <taxon>Deinococcales</taxon>
        <taxon>Deinococcaceae</taxon>
        <taxon>Deinococcus</taxon>
    </lineage>
</organism>
<dbReference type="PANTHER" id="PTHR33734">
    <property type="entry name" value="LYSM DOMAIN-CONTAINING GPI-ANCHORED PROTEIN 2"/>
    <property type="match status" value="1"/>
</dbReference>
<dbReference type="HOGENOM" id="CLU_849214_0_0_0"/>
<evidence type="ECO:0000256" key="2">
    <source>
        <dbReference type="SAM" id="SignalP"/>
    </source>
</evidence>
<feature type="chain" id="PRO_5003938995" evidence="2">
    <location>
        <begin position="19"/>
        <end position="327"/>
    </location>
</feature>
<evidence type="ECO:0000256" key="1">
    <source>
        <dbReference type="SAM" id="MobiDB-lite"/>
    </source>
</evidence>
<gene>
    <name evidence="5" type="ordered locus">Deipe_3297</name>
</gene>
<dbReference type="KEGG" id="dpd:Deipe_3297"/>
<dbReference type="SMART" id="SM00257">
    <property type="entry name" value="LysM"/>
    <property type="match status" value="1"/>
</dbReference>
<evidence type="ECO:0000313" key="6">
    <source>
        <dbReference type="Proteomes" id="UP000010467"/>
    </source>
</evidence>
<name>L0A4C6_DEIPD</name>
<accession>L0A4C6</accession>
<dbReference type="SUPFAM" id="SSF54106">
    <property type="entry name" value="LysM domain"/>
    <property type="match status" value="1"/>
</dbReference>
<dbReference type="PROSITE" id="PS50990">
    <property type="entry name" value="PEPTIDASE_C39"/>
    <property type="match status" value="1"/>
</dbReference>
<evidence type="ECO:0000313" key="5">
    <source>
        <dbReference type="EMBL" id="AFZ68738.1"/>
    </source>
</evidence>
<dbReference type="AlphaFoldDB" id="L0A4C6"/>
<evidence type="ECO:0000259" key="3">
    <source>
        <dbReference type="PROSITE" id="PS50990"/>
    </source>
</evidence>
<dbReference type="STRING" id="937777.Deipe_3297"/>
<dbReference type="Proteomes" id="UP000010467">
    <property type="component" value="Chromosome"/>
</dbReference>